<organism evidence="2 3">
    <name type="scientific">Paraburkholderia caledonica</name>
    <dbReference type="NCBI Taxonomy" id="134536"/>
    <lineage>
        <taxon>Bacteria</taxon>
        <taxon>Pseudomonadati</taxon>
        <taxon>Pseudomonadota</taxon>
        <taxon>Betaproteobacteria</taxon>
        <taxon>Burkholderiales</taxon>
        <taxon>Burkholderiaceae</taxon>
        <taxon>Paraburkholderia</taxon>
    </lineage>
</organism>
<proteinExistence type="predicted"/>
<evidence type="ECO:0000313" key="3">
    <source>
        <dbReference type="Proteomes" id="UP001229486"/>
    </source>
</evidence>
<evidence type="ECO:0000256" key="1">
    <source>
        <dbReference type="SAM" id="MobiDB-lite"/>
    </source>
</evidence>
<evidence type="ECO:0000313" key="2">
    <source>
        <dbReference type="EMBL" id="MDP9649153.1"/>
    </source>
</evidence>
<sequence>MTFTPTHTGEDHRTIIVQRVDRRKRQRADLPVRRISTHHLQAVGFAPVCRQVSSTRRLRPVQAGSGHIRLPGYPSGAAGTVVA</sequence>
<feature type="region of interest" description="Disordered" evidence="1">
    <location>
        <begin position="63"/>
        <end position="83"/>
    </location>
</feature>
<protein>
    <submittedName>
        <fullName evidence="2">Uncharacterized protein</fullName>
    </submittedName>
</protein>
<dbReference type="RefSeq" id="WP_392394643.1">
    <property type="nucleotide sequence ID" value="NZ_JAURTK010000005.1"/>
</dbReference>
<dbReference type="EMBL" id="JAURTK010000005">
    <property type="protein sequence ID" value="MDP9649153.1"/>
    <property type="molecule type" value="Genomic_DNA"/>
</dbReference>
<comment type="caution">
    <text evidence="2">The sequence shown here is derived from an EMBL/GenBank/DDBJ whole genome shotgun (WGS) entry which is preliminary data.</text>
</comment>
<name>A0AB73IGL0_9BURK</name>
<accession>A0AB73IGL0</accession>
<gene>
    <name evidence="2" type="ORF">J2793_004619</name>
</gene>
<feature type="region of interest" description="Disordered" evidence="1">
    <location>
        <begin position="1"/>
        <end position="23"/>
    </location>
</feature>
<reference evidence="2" key="1">
    <citation type="submission" date="2023-07" db="EMBL/GenBank/DDBJ databases">
        <title>Sorghum-associated microbial communities from plants grown in Nebraska, USA.</title>
        <authorList>
            <person name="Schachtman D."/>
        </authorList>
    </citation>
    <scope>NUCLEOTIDE SEQUENCE</scope>
    <source>
        <strain evidence="2">DS1061</strain>
    </source>
</reference>
<dbReference type="Proteomes" id="UP001229486">
    <property type="component" value="Unassembled WGS sequence"/>
</dbReference>
<dbReference type="AlphaFoldDB" id="A0AB73IGL0"/>